<protein>
    <submittedName>
        <fullName evidence="1">Uncharacterized protein</fullName>
    </submittedName>
</protein>
<sequence length="134" mass="14217">MSPPPAALSDQKSARVAWGEILDSKDELVPLSAGCERRQAILSGTAVGVLMIGTCNTCTNFPAAFRHDTLPPPSLASPLMTFRPSSATRARSSSAGMNSNWAKLAAFSLEQGTEEGPLDGRWSVSPFSVLRVRV</sequence>
<proteinExistence type="predicted"/>
<accession>A0A6A6EZ13</accession>
<reference evidence="1" key="1">
    <citation type="journal article" date="2020" name="Stud. Mycol.">
        <title>101 Dothideomycetes genomes: a test case for predicting lifestyles and emergence of pathogens.</title>
        <authorList>
            <person name="Haridas S."/>
            <person name="Albert R."/>
            <person name="Binder M."/>
            <person name="Bloem J."/>
            <person name="Labutti K."/>
            <person name="Salamov A."/>
            <person name="Andreopoulos B."/>
            <person name="Baker S."/>
            <person name="Barry K."/>
            <person name="Bills G."/>
            <person name="Bluhm B."/>
            <person name="Cannon C."/>
            <person name="Castanera R."/>
            <person name="Culley D."/>
            <person name="Daum C."/>
            <person name="Ezra D."/>
            <person name="Gonzalez J."/>
            <person name="Henrissat B."/>
            <person name="Kuo A."/>
            <person name="Liang C."/>
            <person name="Lipzen A."/>
            <person name="Lutzoni F."/>
            <person name="Magnuson J."/>
            <person name="Mondo S."/>
            <person name="Nolan M."/>
            <person name="Ohm R."/>
            <person name="Pangilinan J."/>
            <person name="Park H.-J."/>
            <person name="Ramirez L."/>
            <person name="Alfaro M."/>
            <person name="Sun H."/>
            <person name="Tritt A."/>
            <person name="Yoshinaga Y."/>
            <person name="Zwiers L.-H."/>
            <person name="Turgeon B."/>
            <person name="Goodwin S."/>
            <person name="Spatafora J."/>
            <person name="Crous P."/>
            <person name="Grigoriev I."/>
        </authorList>
    </citation>
    <scope>NUCLEOTIDE SEQUENCE</scope>
    <source>
        <strain evidence="1">SCOH1-5</strain>
    </source>
</reference>
<evidence type="ECO:0000313" key="1">
    <source>
        <dbReference type="EMBL" id="KAF2206666.1"/>
    </source>
</evidence>
<gene>
    <name evidence="1" type="ORF">CERZMDRAFT_103187</name>
</gene>
<name>A0A6A6EZ13_9PEZI</name>
<dbReference type="Proteomes" id="UP000799539">
    <property type="component" value="Unassembled WGS sequence"/>
</dbReference>
<dbReference type="EMBL" id="ML992716">
    <property type="protein sequence ID" value="KAF2206666.1"/>
    <property type="molecule type" value="Genomic_DNA"/>
</dbReference>
<organism evidence="1 2">
    <name type="scientific">Cercospora zeae-maydis SCOH1-5</name>
    <dbReference type="NCBI Taxonomy" id="717836"/>
    <lineage>
        <taxon>Eukaryota</taxon>
        <taxon>Fungi</taxon>
        <taxon>Dikarya</taxon>
        <taxon>Ascomycota</taxon>
        <taxon>Pezizomycotina</taxon>
        <taxon>Dothideomycetes</taxon>
        <taxon>Dothideomycetidae</taxon>
        <taxon>Mycosphaerellales</taxon>
        <taxon>Mycosphaerellaceae</taxon>
        <taxon>Cercospora</taxon>
    </lineage>
</organism>
<evidence type="ECO:0000313" key="2">
    <source>
        <dbReference type="Proteomes" id="UP000799539"/>
    </source>
</evidence>
<keyword evidence="2" id="KW-1185">Reference proteome</keyword>
<dbReference type="AlphaFoldDB" id="A0A6A6EZ13"/>